<sequence>MRFTSFLFTVLATGEVMATILPIRLVSFNIRYAANATERMYNEKPWADRAQPVVDQLTGAITGAPLGVQTIIGLQEVLYTQLQDLRRGLGDDWAYIGVGRDDGKQAGEFNPIFYRKSDVRLLYNVTKWLSPTPDKPSYGWKASSRRIVNVGVFEHMATAKRFISANTQLDDVSMEARTKGAQVALNVIKDAQKTWGPLAVSLTGDFNSQPGSQNAYATVKNSGYLAEVYTTATASQRFGEYNTYTGFDPAKQDQVSTRIDYVWLGPVAEKRWSVVRYEVLSNVQKGIYISDHRAVVSDVKIVV</sequence>
<dbReference type="Pfam" id="PF03372">
    <property type="entry name" value="Exo_endo_phos"/>
    <property type="match status" value="1"/>
</dbReference>
<comment type="caution">
    <text evidence="2">The sequence shown here is derived from an EMBL/GenBank/DDBJ whole genome shotgun (WGS) entry which is preliminary data.</text>
</comment>
<evidence type="ECO:0000259" key="1">
    <source>
        <dbReference type="Pfam" id="PF03372"/>
    </source>
</evidence>
<evidence type="ECO:0000313" key="2">
    <source>
        <dbReference type="EMBL" id="KAK9420467.1"/>
    </source>
</evidence>
<dbReference type="Proteomes" id="UP001408356">
    <property type="component" value="Unassembled WGS sequence"/>
</dbReference>
<protein>
    <recommendedName>
        <fullName evidence="1">Endonuclease/exonuclease/phosphatase domain-containing protein</fullName>
    </recommendedName>
</protein>
<accession>A0ABR2V0R1</accession>
<reference evidence="2 3" key="1">
    <citation type="journal article" date="2024" name="J. Plant Pathol.">
        <title>Sequence and assembly of the genome of Seiridium unicorne, isolate CBS 538.82, causal agent of cypress canker disease.</title>
        <authorList>
            <person name="Scali E."/>
            <person name="Rocca G.D."/>
            <person name="Danti R."/>
            <person name="Garbelotto M."/>
            <person name="Barberini S."/>
            <person name="Baroncelli R."/>
            <person name="Emiliani G."/>
        </authorList>
    </citation>
    <scope>NUCLEOTIDE SEQUENCE [LARGE SCALE GENOMIC DNA]</scope>
    <source>
        <strain evidence="2 3">BM-138-508</strain>
    </source>
</reference>
<name>A0ABR2V0R1_9PEZI</name>
<dbReference type="PANTHER" id="PTHR12121:SF36">
    <property type="entry name" value="ENDONUCLEASE_EXONUCLEASE_PHOSPHATASE DOMAIN-CONTAINING PROTEIN"/>
    <property type="match status" value="1"/>
</dbReference>
<evidence type="ECO:0000313" key="3">
    <source>
        <dbReference type="Proteomes" id="UP001408356"/>
    </source>
</evidence>
<dbReference type="PANTHER" id="PTHR12121">
    <property type="entry name" value="CARBON CATABOLITE REPRESSOR PROTEIN 4"/>
    <property type="match status" value="1"/>
</dbReference>
<dbReference type="Gene3D" id="3.60.10.10">
    <property type="entry name" value="Endonuclease/exonuclease/phosphatase"/>
    <property type="match status" value="1"/>
</dbReference>
<dbReference type="InterPro" id="IPR036691">
    <property type="entry name" value="Endo/exonu/phosph_ase_sf"/>
</dbReference>
<dbReference type="SUPFAM" id="SSF56219">
    <property type="entry name" value="DNase I-like"/>
    <property type="match status" value="1"/>
</dbReference>
<dbReference type="EMBL" id="JARVKF010000235">
    <property type="protein sequence ID" value="KAK9420467.1"/>
    <property type="molecule type" value="Genomic_DNA"/>
</dbReference>
<proteinExistence type="predicted"/>
<dbReference type="InterPro" id="IPR005135">
    <property type="entry name" value="Endo/exonuclease/phosphatase"/>
</dbReference>
<gene>
    <name evidence="2" type="ORF">SUNI508_06463</name>
</gene>
<keyword evidence="3" id="KW-1185">Reference proteome</keyword>
<dbReference type="InterPro" id="IPR050410">
    <property type="entry name" value="CCR4/nocturin_mRNA_transcr"/>
</dbReference>
<organism evidence="2 3">
    <name type="scientific">Seiridium unicorne</name>
    <dbReference type="NCBI Taxonomy" id="138068"/>
    <lineage>
        <taxon>Eukaryota</taxon>
        <taxon>Fungi</taxon>
        <taxon>Dikarya</taxon>
        <taxon>Ascomycota</taxon>
        <taxon>Pezizomycotina</taxon>
        <taxon>Sordariomycetes</taxon>
        <taxon>Xylariomycetidae</taxon>
        <taxon>Amphisphaeriales</taxon>
        <taxon>Sporocadaceae</taxon>
        <taxon>Seiridium</taxon>
    </lineage>
</organism>
<feature type="domain" description="Endonuclease/exonuclease/phosphatase" evidence="1">
    <location>
        <begin position="27"/>
        <end position="292"/>
    </location>
</feature>
<dbReference type="CDD" id="cd09083">
    <property type="entry name" value="EEP-1"/>
    <property type="match status" value="1"/>
</dbReference>